<evidence type="ECO:0000313" key="3">
    <source>
        <dbReference type="EMBL" id="MEP1061922.1"/>
    </source>
</evidence>
<dbReference type="PANTHER" id="PTHR32347:SF27">
    <property type="entry name" value="RND EFFLUX PUMP MEMBRANE FUSION PROTEIN BARREL-SANDWICH DOMAIN-CONTAINING PROTEIN"/>
    <property type="match status" value="1"/>
</dbReference>
<dbReference type="EMBL" id="JAMPLM010000048">
    <property type="protein sequence ID" value="MEP1061922.1"/>
    <property type="molecule type" value="Genomic_DNA"/>
</dbReference>
<comment type="subcellular location">
    <subcellularLocation>
        <location evidence="1">Cell envelope</location>
    </subcellularLocation>
</comment>
<evidence type="ECO:0000256" key="1">
    <source>
        <dbReference type="ARBA" id="ARBA00004196"/>
    </source>
</evidence>
<protein>
    <submittedName>
        <fullName evidence="3">HlyD family efflux transporter periplasmic adaptor subunit</fullName>
    </submittedName>
</protein>
<organism evidence="3 4">
    <name type="scientific">Stenomitos frigidus AS-A4</name>
    <dbReference type="NCBI Taxonomy" id="2933935"/>
    <lineage>
        <taxon>Bacteria</taxon>
        <taxon>Bacillati</taxon>
        <taxon>Cyanobacteriota</taxon>
        <taxon>Cyanophyceae</taxon>
        <taxon>Leptolyngbyales</taxon>
        <taxon>Leptolyngbyaceae</taxon>
        <taxon>Stenomitos</taxon>
    </lineage>
</organism>
<name>A0ABV0KS13_9CYAN</name>
<proteinExistence type="predicted"/>
<keyword evidence="2" id="KW-0175">Coiled coil</keyword>
<dbReference type="PANTHER" id="PTHR32347">
    <property type="entry name" value="EFFLUX SYSTEM COMPONENT YKNX-RELATED"/>
    <property type="match status" value="1"/>
</dbReference>
<dbReference type="InterPro" id="IPR014315">
    <property type="entry name" value="ABC_heterocyst_DevB"/>
</dbReference>
<dbReference type="NCBIfam" id="TIGR02971">
    <property type="entry name" value="heterocyst_DevB"/>
    <property type="match status" value="1"/>
</dbReference>
<evidence type="ECO:0000256" key="2">
    <source>
        <dbReference type="ARBA" id="ARBA00023054"/>
    </source>
</evidence>
<dbReference type="RefSeq" id="WP_242033783.1">
    <property type="nucleotide sequence ID" value="NZ_JAMPLM010000048.1"/>
</dbReference>
<dbReference type="Proteomes" id="UP001476950">
    <property type="component" value="Unassembled WGS sequence"/>
</dbReference>
<dbReference type="SUPFAM" id="SSF111369">
    <property type="entry name" value="HlyD-like secretion proteins"/>
    <property type="match status" value="1"/>
</dbReference>
<dbReference type="InterPro" id="IPR050465">
    <property type="entry name" value="UPF0194_transport"/>
</dbReference>
<evidence type="ECO:0000313" key="4">
    <source>
        <dbReference type="Proteomes" id="UP001476950"/>
    </source>
</evidence>
<sequence length="372" mass="40349">MVGGVLLTGSIAYYNMKQFHQATTPEPTQTTSAQTITALGRLEPAQEVVNVSVPAALHNDRIAQLLVKRGDRVKAGQVMAVMDARERLQKILLEAQEQVSVAQAKLAQVRAGAKAGEIAAQQVQVVRFQSELQGEIATKQAEITRRRSEVRNAQAEYDRYQFLQQQGAIAASQFDQKRLTLETAQAQLTETQSNQTLLADSLQAQIRAAQATLRQVAEVRPTDVLTAQAEVNQAIAAAKRAAVELKHAFIRAPSTGQILEIYAKPGEAAGDNGIVALGQTDQMEVVAEVYQSDIGNVWRGQVASVTGESFAGELRGTVREVGLQVSKQEVNSNQPGENLDQRVVKVRIRLNPTDSKRVAGLTNLQVQAAMQP</sequence>
<comment type="caution">
    <text evidence="3">The sequence shown here is derived from an EMBL/GenBank/DDBJ whole genome shotgun (WGS) entry which is preliminary data.</text>
</comment>
<keyword evidence="4" id="KW-1185">Reference proteome</keyword>
<gene>
    <name evidence="3" type="ORF">NDI38_26465</name>
</gene>
<accession>A0ABV0KS13</accession>
<reference evidence="3 4" key="1">
    <citation type="submission" date="2022-04" db="EMBL/GenBank/DDBJ databases">
        <title>Positive selection, recombination, and allopatry shape intraspecific diversity of widespread and dominant cyanobacteria.</title>
        <authorList>
            <person name="Wei J."/>
            <person name="Shu W."/>
            <person name="Hu C."/>
        </authorList>
    </citation>
    <scope>NUCLEOTIDE SEQUENCE [LARGE SCALE GENOMIC DNA]</scope>
    <source>
        <strain evidence="3 4">AS-A4</strain>
    </source>
</reference>
<dbReference type="Gene3D" id="2.40.30.170">
    <property type="match status" value="1"/>
</dbReference>